<reference evidence="4" key="1">
    <citation type="submission" date="2023-03" db="EMBL/GenBank/DDBJ databases">
        <title>Massive genome expansion in bonnet fungi (Mycena s.s.) driven by repeated elements and novel gene families across ecological guilds.</title>
        <authorList>
            <consortium name="Lawrence Berkeley National Laboratory"/>
            <person name="Harder C.B."/>
            <person name="Miyauchi S."/>
            <person name="Viragh M."/>
            <person name="Kuo A."/>
            <person name="Thoen E."/>
            <person name="Andreopoulos B."/>
            <person name="Lu D."/>
            <person name="Skrede I."/>
            <person name="Drula E."/>
            <person name="Henrissat B."/>
            <person name="Morin E."/>
            <person name="Kohler A."/>
            <person name="Barry K."/>
            <person name="LaButti K."/>
            <person name="Morin E."/>
            <person name="Salamov A."/>
            <person name="Lipzen A."/>
            <person name="Mereny Z."/>
            <person name="Hegedus B."/>
            <person name="Baldrian P."/>
            <person name="Stursova M."/>
            <person name="Weitz H."/>
            <person name="Taylor A."/>
            <person name="Grigoriev I.V."/>
            <person name="Nagy L.G."/>
            <person name="Martin F."/>
            <person name="Kauserud H."/>
        </authorList>
    </citation>
    <scope>NUCLEOTIDE SEQUENCE</scope>
    <source>
        <strain evidence="4">CBHHK200</strain>
    </source>
</reference>
<dbReference type="PANTHER" id="PTHR10039">
    <property type="entry name" value="AMELOGENIN"/>
    <property type="match status" value="1"/>
</dbReference>
<evidence type="ECO:0000259" key="3">
    <source>
        <dbReference type="Pfam" id="PF24883"/>
    </source>
</evidence>
<protein>
    <recommendedName>
        <fullName evidence="3">Nephrocystin 3-like N-terminal domain-containing protein</fullName>
    </recommendedName>
</protein>
<gene>
    <name evidence="4" type="ORF">C8F04DRAFT_1202601</name>
</gene>
<proteinExistence type="predicted"/>
<keyword evidence="5" id="KW-1185">Reference proteome</keyword>
<dbReference type="Gene3D" id="3.40.50.300">
    <property type="entry name" value="P-loop containing nucleotide triphosphate hydrolases"/>
    <property type="match status" value="1"/>
</dbReference>
<evidence type="ECO:0000313" key="4">
    <source>
        <dbReference type="EMBL" id="KAJ7016325.1"/>
    </source>
</evidence>
<dbReference type="InterPro" id="IPR027417">
    <property type="entry name" value="P-loop_NTPase"/>
</dbReference>
<dbReference type="PANTHER" id="PTHR10039:SF14">
    <property type="entry name" value="NACHT DOMAIN-CONTAINING PROTEIN"/>
    <property type="match status" value="1"/>
</dbReference>
<dbReference type="EMBL" id="JARJCM010000535">
    <property type="protein sequence ID" value="KAJ7016325.1"/>
    <property type="molecule type" value="Genomic_DNA"/>
</dbReference>
<feature type="compositionally biased region" description="Polar residues" evidence="2">
    <location>
        <begin position="1"/>
        <end position="29"/>
    </location>
</feature>
<feature type="region of interest" description="Disordered" evidence="2">
    <location>
        <begin position="1"/>
        <end position="30"/>
    </location>
</feature>
<name>A0AAD6WL61_9AGAR</name>
<evidence type="ECO:0000313" key="5">
    <source>
        <dbReference type="Proteomes" id="UP001218188"/>
    </source>
</evidence>
<organism evidence="4 5">
    <name type="scientific">Mycena alexandri</name>
    <dbReference type="NCBI Taxonomy" id="1745969"/>
    <lineage>
        <taxon>Eukaryota</taxon>
        <taxon>Fungi</taxon>
        <taxon>Dikarya</taxon>
        <taxon>Basidiomycota</taxon>
        <taxon>Agaricomycotina</taxon>
        <taxon>Agaricomycetes</taxon>
        <taxon>Agaricomycetidae</taxon>
        <taxon>Agaricales</taxon>
        <taxon>Marasmiineae</taxon>
        <taxon>Mycenaceae</taxon>
        <taxon>Mycena</taxon>
    </lineage>
</organism>
<dbReference type="Proteomes" id="UP001218188">
    <property type="component" value="Unassembled WGS sequence"/>
</dbReference>
<keyword evidence="1" id="KW-0677">Repeat</keyword>
<accession>A0AAD6WL61</accession>
<evidence type="ECO:0000256" key="1">
    <source>
        <dbReference type="ARBA" id="ARBA00022737"/>
    </source>
</evidence>
<dbReference type="InterPro" id="IPR056884">
    <property type="entry name" value="NPHP3-like_N"/>
</dbReference>
<sequence length="456" mass="51549">MPGGTFNNFVESKGENGTSLEMHSTTQSNDIRHRGVTRTQEEQYKISCALGWTITRLRCGFIMKPHGPAGGGKSAIAQTMAELWQVERKLGGAFFAKWRTGGGSAERLFPTIAYQLALSVPQLRDHLGLAVESEPAIAERALEEQAQVLIRRPLELLGTEKRYVVIIDGLDECDSKPTQCRIIQILSQLVAMEDFPLKFFVCSRPEPHLREVFESTSSHSRFESVSLNRFDASRDILHCLRVRFDDIWRRCAASMPMQATWPSEEDLTTLVNKVSGQFIYAETVLKFVDDEYSHPVERLRLVLGISFTPKHASIFSDIDALYTFILSANPNTDLVIEILGAYFVLPSDSYDRGHCVSFLDGILQLPPGSVRRAIRPELETTFQLYANEKPKFYDRTWPFMEVFDGLSVSMGQPPGSMSVYRELWWSFNVPRAVMSVYGELWRSFNAPALFMAFLSG</sequence>
<dbReference type="SUPFAM" id="SSF52540">
    <property type="entry name" value="P-loop containing nucleoside triphosphate hydrolases"/>
    <property type="match status" value="1"/>
</dbReference>
<feature type="domain" description="Nephrocystin 3-like N-terminal" evidence="3">
    <location>
        <begin position="66"/>
        <end position="204"/>
    </location>
</feature>
<dbReference type="AlphaFoldDB" id="A0AAD6WL61"/>
<dbReference type="Pfam" id="PF24883">
    <property type="entry name" value="NPHP3_N"/>
    <property type="match status" value="1"/>
</dbReference>
<comment type="caution">
    <text evidence="4">The sequence shown here is derived from an EMBL/GenBank/DDBJ whole genome shotgun (WGS) entry which is preliminary data.</text>
</comment>
<evidence type="ECO:0000256" key="2">
    <source>
        <dbReference type="SAM" id="MobiDB-lite"/>
    </source>
</evidence>